<name>A0A1J9P0E4_9EURO</name>
<dbReference type="STRING" id="1447872.A0A1J9P0E4"/>
<protein>
    <recommendedName>
        <fullName evidence="3">HNH nuclease domain-containing protein</fullName>
    </recommendedName>
</protein>
<dbReference type="AlphaFoldDB" id="A0A1J9P0E4"/>
<sequence length="94" mass="10369">MKKEIQKVTTTMNEPANRKNQCHLKKLCLKRDGHRCLVTGAIDINAKIPEADTEYVVPTDLCHIISFSLGSIILGLPDCTDLGHTEEIVPTDPA</sequence>
<dbReference type="OrthoDB" id="2104739at2759"/>
<proteinExistence type="predicted"/>
<evidence type="ECO:0000313" key="2">
    <source>
        <dbReference type="Proteomes" id="UP000182235"/>
    </source>
</evidence>
<organism evidence="1 2">
    <name type="scientific">Emergomyces pasteurianus Ep9510</name>
    <dbReference type="NCBI Taxonomy" id="1447872"/>
    <lineage>
        <taxon>Eukaryota</taxon>
        <taxon>Fungi</taxon>
        <taxon>Dikarya</taxon>
        <taxon>Ascomycota</taxon>
        <taxon>Pezizomycotina</taxon>
        <taxon>Eurotiomycetes</taxon>
        <taxon>Eurotiomycetidae</taxon>
        <taxon>Onygenales</taxon>
        <taxon>Ajellomycetaceae</taxon>
        <taxon>Emergomyces</taxon>
    </lineage>
</organism>
<dbReference type="VEuPathDB" id="FungiDB:AJ78_08975"/>
<reference evidence="1 2" key="1">
    <citation type="submission" date="2015-07" db="EMBL/GenBank/DDBJ databases">
        <title>Emmonsia species relationships and genome sequence.</title>
        <authorList>
            <consortium name="The Broad Institute Genomics Platform"/>
            <person name="Cuomo C.A."/>
            <person name="Munoz J.F."/>
            <person name="Imamovic A."/>
            <person name="Priest M.E."/>
            <person name="Young S."/>
            <person name="Clay O.K."/>
            <person name="McEwen J.G."/>
        </authorList>
    </citation>
    <scope>NUCLEOTIDE SEQUENCE [LARGE SCALE GENOMIC DNA]</scope>
    <source>
        <strain evidence="1 2">UAMH 9510</strain>
    </source>
</reference>
<gene>
    <name evidence="1" type="ORF">AJ78_08975</name>
</gene>
<accession>A0A1J9P0E4</accession>
<evidence type="ECO:0000313" key="1">
    <source>
        <dbReference type="EMBL" id="OJD09694.1"/>
    </source>
</evidence>
<evidence type="ECO:0008006" key="3">
    <source>
        <dbReference type="Google" id="ProtNLM"/>
    </source>
</evidence>
<dbReference type="Proteomes" id="UP000182235">
    <property type="component" value="Unassembled WGS sequence"/>
</dbReference>
<dbReference type="EMBL" id="LGRN01001205">
    <property type="protein sequence ID" value="OJD09694.1"/>
    <property type="molecule type" value="Genomic_DNA"/>
</dbReference>
<comment type="caution">
    <text evidence="1">The sequence shown here is derived from an EMBL/GenBank/DDBJ whole genome shotgun (WGS) entry which is preliminary data.</text>
</comment>
<keyword evidence="2" id="KW-1185">Reference proteome</keyword>